<keyword evidence="4" id="KW-0186">Copper</keyword>
<dbReference type="Gene3D" id="2.60.40.420">
    <property type="entry name" value="Cupredoxins - blue copper proteins"/>
    <property type="match status" value="1"/>
</dbReference>
<dbReference type="PROSITE" id="PS00196">
    <property type="entry name" value="COPPER_BLUE"/>
    <property type="match status" value="1"/>
</dbReference>
<dbReference type="InterPro" id="IPR028871">
    <property type="entry name" value="BlueCu_1_BS"/>
</dbReference>
<gene>
    <name evidence="6" type="ORF">C8N28_1017</name>
</gene>
<dbReference type="GO" id="GO:0005507">
    <property type="term" value="F:copper ion binding"/>
    <property type="evidence" value="ECO:0007669"/>
    <property type="project" value="InterPro"/>
</dbReference>
<dbReference type="PANTHER" id="PTHR38439">
    <property type="entry name" value="AURACYANIN-B"/>
    <property type="match status" value="1"/>
</dbReference>
<accession>A0A4R1M1Z2</accession>
<evidence type="ECO:0000259" key="5">
    <source>
        <dbReference type="Pfam" id="PF00127"/>
    </source>
</evidence>
<dbReference type="SUPFAM" id="SSF49503">
    <property type="entry name" value="Cupredoxins"/>
    <property type="match status" value="1"/>
</dbReference>
<dbReference type="OrthoDB" id="9808161at2"/>
<keyword evidence="2" id="KW-0479">Metal-binding</keyword>
<keyword evidence="7" id="KW-1185">Reference proteome</keyword>
<reference evidence="6 7" key="1">
    <citation type="submission" date="2019-03" db="EMBL/GenBank/DDBJ databases">
        <title>Genomic Encyclopedia of Archaeal and Bacterial Type Strains, Phase II (KMG-II): from individual species to whole genera.</title>
        <authorList>
            <person name="Goeker M."/>
        </authorList>
    </citation>
    <scope>NUCLEOTIDE SEQUENCE [LARGE SCALE GENOMIC DNA]</scope>
    <source>
        <strain evidence="6 7">DSM 22554</strain>
    </source>
</reference>
<comment type="caution">
    <text evidence="6">The sequence shown here is derived from an EMBL/GenBank/DDBJ whole genome shotgun (WGS) entry which is preliminary data.</text>
</comment>
<dbReference type="InterPro" id="IPR008972">
    <property type="entry name" value="Cupredoxin"/>
</dbReference>
<evidence type="ECO:0000313" key="6">
    <source>
        <dbReference type="EMBL" id="TCK85705.1"/>
    </source>
</evidence>
<evidence type="ECO:0000256" key="2">
    <source>
        <dbReference type="ARBA" id="ARBA00022723"/>
    </source>
</evidence>
<feature type="domain" description="Blue (type 1) copper" evidence="5">
    <location>
        <begin position="63"/>
        <end position="180"/>
    </location>
</feature>
<keyword evidence="3" id="KW-0249">Electron transport</keyword>
<organism evidence="6 7">
    <name type="scientific">Albibacterium bauzanense</name>
    <dbReference type="NCBI Taxonomy" id="653929"/>
    <lineage>
        <taxon>Bacteria</taxon>
        <taxon>Pseudomonadati</taxon>
        <taxon>Bacteroidota</taxon>
        <taxon>Sphingobacteriia</taxon>
        <taxon>Sphingobacteriales</taxon>
        <taxon>Sphingobacteriaceae</taxon>
        <taxon>Albibacterium</taxon>
    </lineage>
</organism>
<proteinExistence type="predicted"/>
<dbReference type="PANTHER" id="PTHR38439:SF2">
    <property type="entry name" value="OUTER MEMBRANE PROTEIN H.8"/>
    <property type="match status" value="1"/>
</dbReference>
<dbReference type="EMBL" id="SMGO01000001">
    <property type="protein sequence ID" value="TCK85705.1"/>
    <property type="molecule type" value="Genomic_DNA"/>
</dbReference>
<evidence type="ECO:0000256" key="1">
    <source>
        <dbReference type="ARBA" id="ARBA00022448"/>
    </source>
</evidence>
<evidence type="ECO:0000256" key="4">
    <source>
        <dbReference type="ARBA" id="ARBA00023008"/>
    </source>
</evidence>
<dbReference type="InterPro" id="IPR050845">
    <property type="entry name" value="Cu-binding_ET"/>
</dbReference>
<dbReference type="Pfam" id="PF00127">
    <property type="entry name" value="Copper-bind"/>
    <property type="match status" value="1"/>
</dbReference>
<dbReference type="Proteomes" id="UP000294616">
    <property type="component" value="Unassembled WGS sequence"/>
</dbReference>
<protein>
    <submittedName>
        <fullName evidence="6">Azurin</fullName>
    </submittedName>
</protein>
<dbReference type="InterPro" id="IPR000923">
    <property type="entry name" value="BlueCu_1"/>
</dbReference>
<keyword evidence="1" id="KW-0813">Transport</keyword>
<dbReference type="GO" id="GO:0009055">
    <property type="term" value="F:electron transfer activity"/>
    <property type="evidence" value="ECO:0007669"/>
    <property type="project" value="InterPro"/>
</dbReference>
<evidence type="ECO:0000256" key="3">
    <source>
        <dbReference type="ARBA" id="ARBA00022982"/>
    </source>
</evidence>
<sequence length="182" mass="19724">MNKKFLSVIGALIILGAFTTSQASVISIEKLSALPLANDGMNKVETRENIIETAIVADEVITIKIVPGEMRFDKTKFSVKAGTTVKVVVENPDFMQHNLLILKPGSLDKVGNAADALAGMANGAELQYVPKIPEVLYSTPLLNQGDKFELTVKVPNVAGEYPFVCTFPGHWRMMSGIMTVTK</sequence>
<dbReference type="RefSeq" id="WP_132222118.1">
    <property type="nucleotide sequence ID" value="NZ_SMGO01000001.1"/>
</dbReference>
<evidence type="ECO:0000313" key="7">
    <source>
        <dbReference type="Proteomes" id="UP000294616"/>
    </source>
</evidence>
<name>A0A4R1M1Z2_9SPHI</name>
<dbReference type="AlphaFoldDB" id="A0A4R1M1Z2"/>
<dbReference type="CDD" id="cd04233">
    <property type="entry name" value="Auracyanin"/>
    <property type="match status" value="1"/>
</dbReference>